<reference evidence="1" key="2">
    <citation type="submission" date="2020-09" db="EMBL/GenBank/DDBJ databases">
        <authorList>
            <person name="Sun Q."/>
            <person name="Zhou Y."/>
        </authorList>
    </citation>
    <scope>NUCLEOTIDE SEQUENCE</scope>
    <source>
        <strain evidence="1">CGMCC 4.7306</strain>
    </source>
</reference>
<dbReference type="SFLD" id="SFLDG01129">
    <property type="entry name" value="C1.5:_HAD__Beta-PGM__Phosphata"/>
    <property type="match status" value="1"/>
</dbReference>
<dbReference type="InterPro" id="IPR023214">
    <property type="entry name" value="HAD_sf"/>
</dbReference>
<dbReference type="InterPro" id="IPR036412">
    <property type="entry name" value="HAD-like_sf"/>
</dbReference>
<name>A0A917W243_9ACTN</name>
<protein>
    <submittedName>
        <fullName evidence="1">Phosphonoacetaldehyde hydrolase</fullName>
    </submittedName>
</protein>
<dbReference type="RefSeq" id="WP_188893951.1">
    <property type="nucleotide sequence ID" value="NZ_BMMZ01000002.1"/>
</dbReference>
<dbReference type="Gene3D" id="3.40.50.1000">
    <property type="entry name" value="HAD superfamily/HAD-like"/>
    <property type="match status" value="1"/>
</dbReference>
<proteinExistence type="predicted"/>
<dbReference type="Proteomes" id="UP000613840">
    <property type="component" value="Unassembled WGS sequence"/>
</dbReference>
<dbReference type="NCBIfam" id="TIGR03351">
    <property type="entry name" value="PhnX-like"/>
    <property type="match status" value="1"/>
</dbReference>
<dbReference type="Pfam" id="PF00702">
    <property type="entry name" value="Hydrolase"/>
    <property type="match status" value="1"/>
</dbReference>
<dbReference type="EMBL" id="BMMZ01000002">
    <property type="protein sequence ID" value="GGL52479.1"/>
    <property type="molecule type" value="Genomic_DNA"/>
</dbReference>
<keyword evidence="1" id="KW-0378">Hydrolase</keyword>
<evidence type="ECO:0000313" key="2">
    <source>
        <dbReference type="Proteomes" id="UP000613840"/>
    </source>
</evidence>
<reference evidence="1" key="1">
    <citation type="journal article" date="2014" name="Int. J. Syst. Evol. Microbiol.">
        <title>Complete genome sequence of Corynebacterium casei LMG S-19264T (=DSM 44701T), isolated from a smear-ripened cheese.</title>
        <authorList>
            <consortium name="US DOE Joint Genome Institute (JGI-PGF)"/>
            <person name="Walter F."/>
            <person name="Albersmeier A."/>
            <person name="Kalinowski J."/>
            <person name="Ruckert C."/>
        </authorList>
    </citation>
    <scope>NUCLEOTIDE SEQUENCE</scope>
    <source>
        <strain evidence="1">CGMCC 4.7306</strain>
    </source>
</reference>
<dbReference type="SFLD" id="SFLDS00003">
    <property type="entry name" value="Haloacid_Dehalogenase"/>
    <property type="match status" value="1"/>
</dbReference>
<dbReference type="AlphaFoldDB" id="A0A917W243"/>
<comment type="caution">
    <text evidence="1">The sequence shown here is derived from an EMBL/GenBank/DDBJ whole genome shotgun (WGS) entry which is preliminary data.</text>
</comment>
<dbReference type="PANTHER" id="PTHR43434:SF19">
    <property type="entry name" value="PHOSPHONOACETALDEHYDE HYDROLASE"/>
    <property type="match status" value="1"/>
</dbReference>
<gene>
    <name evidence="1" type="ORF">GCM10011575_08580</name>
</gene>
<dbReference type="InterPro" id="IPR050155">
    <property type="entry name" value="HAD-like_hydrolase_sf"/>
</dbReference>
<dbReference type="GO" id="GO:0005829">
    <property type="term" value="C:cytosol"/>
    <property type="evidence" value="ECO:0007669"/>
    <property type="project" value="TreeGrafter"/>
</dbReference>
<evidence type="ECO:0000313" key="1">
    <source>
        <dbReference type="EMBL" id="GGL52479.1"/>
    </source>
</evidence>
<dbReference type="PANTHER" id="PTHR43434">
    <property type="entry name" value="PHOSPHOGLYCOLATE PHOSPHATASE"/>
    <property type="match status" value="1"/>
</dbReference>
<dbReference type="GO" id="GO:0006281">
    <property type="term" value="P:DNA repair"/>
    <property type="evidence" value="ECO:0007669"/>
    <property type="project" value="TreeGrafter"/>
</dbReference>
<accession>A0A917W243</accession>
<keyword evidence="2" id="KW-1185">Reference proteome</keyword>
<sequence length="247" mass="25459">MTQPDIDLAVLDIAGTTVDDGQQVYKVLAQTARAHGATPSDADIARWHGAAKHEALKALLTESSGVGPGPEQLATVVEDFRTRLRAAYADHPPVPLPGVVETLGRLRQAGVRVILNTGFDREIVTTLLAALGWDGDAVVDGVVCGSEVAQGRPAPYMIFRAMELAGVTARSRVLVAGDTPRDLQAGINAGAGYVVGVLSGAGTVAELGVERHTHLLGSVADVPQLIGAGSEQPVCPTAGRGVVDLPS</sequence>
<dbReference type="InterPro" id="IPR022468">
    <property type="entry name" value="PhnX-like"/>
</dbReference>
<organism evidence="1 2">
    <name type="scientific">Microlunatus endophyticus</name>
    <dbReference type="NCBI Taxonomy" id="1716077"/>
    <lineage>
        <taxon>Bacteria</taxon>
        <taxon>Bacillati</taxon>
        <taxon>Actinomycetota</taxon>
        <taxon>Actinomycetes</taxon>
        <taxon>Propionibacteriales</taxon>
        <taxon>Propionibacteriaceae</taxon>
        <taxon>Microlunatus</taxon>
    </lineage>
</organism>
<dbReference type="SUPFAM" id="SSF56784">
    <property type="entry name" value="HAD-like"/>
    <property type="match status" value="1"/>
</dbReference>
<dbReference type="GO" id="GO:0008967">
    <property type="term" value="F:phosphoglycolate phosphatase activity"/>
    <property type="evidence" value="ECO:0007669"/>
    <property type="project" value="TreeGrafter"/>
</dbReference>